<evidence type="ECO:0000259" key="7">
    <source>
        <dbReference type="PROSITE" id="PS50071"/>
    </source>
</evidence>
<dbReference type="Pfam" id="PF00046">
    <property type="entry name" value="Homeodomain"/>
    <property type="match status" value="1"/>
</dbReference>
<name>A0A8C6TBX9_9GOBI</name>
<reference evidence="8" key="1">
    <citation type="submission" date="2025-08" db="UniProtKB">
        <authorList>
            <consortium name="Ensembl"/>
        </authorList>
    </citation>
    <scope>IDENTIFICATION</scope>
</reference>
<dbReference type="InterPro" id="IPR001356">
    <property type="entry name" value="HD"/>
</dbReference>
<reference evidence="8" key="2">
    <citation type="submission" date="2025-09" db="UniProtKB">
        <authorList>
            <consortium name="Ensembl"/>
        </authorList>
    </citation>
    <scope>IDENTIFICATION</scope>
</reference>
<evidence type="ECO:0000313" key="8">
    <source>
        <dbReference type="Ensembl" id="ENSNMLP00000019271.1"/>
    </source>
</evidence>
<dbReference type="PANTHER" id="PTHR24327">
    <property type="entry name" value="HOMEOBOX PROTEIN"/>
    <property type="match status" value="1"/>
</dbReference>
<dbReference type="InterPro" id="IPR009057">
    <property type="entry name" value="Homeodomain-like_sf"/>
</dbReference>
<feature type="DNA-binding region" description="Homeobox" evidence="4">
    <location>
        <begin position="216"/>
        <end position="275"/>
    </location>
</feature>
<dbReference type="Ensembl" id="ENSNMLT00000021651.1">
    <property type="protein sequence ID" value="ENSNMLP00000019271.1"/>
    <property type="gene ID" value="ENSNMLG00000012625.1"/>
</dbReference>
<keyword evidence="1 4" id="KW-0238">DNA-binding</keyword>
<organism evidence="8 9">
    <name type="scientific">Neogobius melanostomus</name>
    <name type="common">round goby</name>
    <dbReference type="NCBI Taxonomy" id="47308"/>
    <lineage>
        <taxon>Eukaryota</taxon>
        <taxon>Metazoa</taxon>
        <taxon>Chordata</taxon>
        <taxon>Craniata</taxon>
        <taxon>Vertebrata</taxon>
        <taxon>Euteleostomi</taxon>
        <taxon>Actinopterygii</taxon>
        <taxon>Neopterygii</taxon>
        <taxon>Teleostei</taxon>
        <taxon>Neoteleostei</taxon>
        <taxon>Acanthomorphata</taxon>
        <taxon>Gobiaria</taxon>
        <taxon>Gobiiformes</taxon>
        <taxon>Gobioidei</taxon>
        <taxon>Gobiidae</taxon>
        <taxon>Benthophilinae</taxon>
        <taxon>Neogobiini</taxon>
        <taxon>Neogobius</taxon>
    </lineage>
</organism>
<dbReference type="CDD" id="cd00086">
    <property type="entry name" value="homeodomain"/>
    <property type="match status" value="1"/>
</dbReference>
<comment type="subcellular location">
    <subcellularLocation>
        <location evidence="4 5">Nucleus</location>
    </subcellularLocation>
</comment>
<keyword evidence="3 4" id="KW-0539">Nucleus</keyword>
<dbReference type="GO" id="GO:0005634">
    <property type="term" value="C:nucleus"/>
    <property type="evidence" value="ECO:0007669"/>
    <property type="project" value="UniProtKB-SubCell"/>
</dbReference>
<feature type="compositionally biased region" description="Polar residues" evidence="6">
    <location>
        <begin position="126"/>
        <end position="135"/>
    </location>
</feature>
<sequence length="435" mass="46950">MADWKAQINFNYSPSYHAYAYGLMYAQPGAEQTHVNLATWTEPGADLCDNFTPTQGYYTPAAAPAPGGSPEEQSPPQQSPEPHAYHNSGLGQYQNTGLGYLDHTEGGRLHVTGQPGENEGRRAGSDSASDSEPQTSPDSWSSGSSGEGLLPQADPATWAQKTDLDDQTSSNSPDSTEDISSVKEPQAYGLLSNEGGNNTATAENATAIAPMNQGTKGKVRAAFSETQMNILTQRFNVQRYLTPAEMKNMAEITGLTYKQVKTWFQNRRMKLRRHQKDNSWASERYTLNKGGAGAAFTNLPSHMQPYQGHVRPAPKEHYNPHVIEAALKKPTPQDLALYLAAVGGANGSAGYPAWPPNATQSTVHSRPQVPGWPLPPGSAPQFAYNAIFNAQSLSNAPDAGSRRANKSTECLTTLSLYKALLSKDTRAGGCCIHFF</sequence>
<protein>
    <submittedName>
        <fullName evidence="8">Nanog homeobox</fullName>
    </submittedName>
</protein>
<evidence type="ECO:0000256" key="4">
    <source>
        <dbReference type="PROSITE-ProRule" id="PRU00108"/>
    </source>
</evidence>
<dbReference type="Proteomes" id="UP000694523">
    <property type="component" value="Unplaced"/>
</dbReference>
<dbReference type="AlphaFoldDB" id="A0A8C6TBX9"/>
<dbReference type="SUPFAM" id="SSF46689">
    <property type="entry name" value="Homeodomain-like"/>
    <property type="match status" value="1"/>
</dbReference>
<evidence type="ECO:0000313" key="9">
    <source>
        <dbReference type="Proteomes" id="UP000694523"/>
    </source>
</evidence>
<feature type="compositionally biased region" description="Low complexity" evidence="6">
    <location>
        <begin position="52"/>
        <end position="82"/>
    </location>
</feature>
<dbReference type="Gene3D" id="1.10.10.60">
    <property type="entry name" value="Homeodomain-like"/>
    <property type="match status" value="1"/>
</dbReference>
<dbReference type="GO" id="GO:0000978">
    <property type="term" value="F:RNA polymerase II cis-regulatory region sequence-specific DNA binding"/>
    <property type="evidence" value="ECO:0007669"/>
    <property type="project" value="TreeGrafter"/>
</dbReference>
<evidence type="ECO:0000256" key="5">
    <source>
        <dbReference type="RuleBase" id="RU000682"/>
    </source>
</evidence>
<dbReference type="InterPro" id="IPR050460">
    <property type="entry name" value="Distal-less_Homeobox_TF"/>
</dbReference>
<feature type="domain" description="Homeobox" evidence="7">
    <location>
        <begin position="214"/>
        <end position="274"/>
    </location>
</feature>
<dbReference type="PANTHER" id="PTHR24327:SF88">
    <property type="entry name" value="NANOG"/>
    <property type="match status" value="1"/>
</dbReference>
<keyword evidence="9" id="KW-1185">Reference proteome</keyword>
<evidence type="ECO:0000256" key="2">
    <source>
        <dbReference type="ARBA" id="ARBA00023155"/>
    </source>
</evidence>
<evidence type="ECO:0000256" key="6">
    <source>
        <dbReference type="SAM" id="MobiDB-lite"/>
    </source>
</evidence>
<accession>A0A8C6TBX9</accession>
<feature type="compositionally biased region" description="Low complexity" evidence="6">
    <location>
        <begin position="136"/>
        <end position="148"/>
    </location>
</feature>
<evidence type="ECO:0000256" key="1">
    <source>
        <dbReference type="ARBA" id="ARBA00023125"/>
    </source>
</evidence>
<keyword evidence="2 4" id="KW-0371">Homeobox</keyword>
<dbReference type="GO" id="GO:0000981">
    <property type="term" value="F:DNA-binding transcription factor activity, RNA polymerase II-specific"/>
    <property type="evidence" value="ECO:0007669"/>
    <property type="project" value="InterPro"/>
</dbReference>
<dbReference type="PROSITE" id="PS50071">
    <property type="entry name" value="HOMEOBOX_2"/>
    <property type="match status" value="1"/>
</dbReference>
<dbReference type="PROSITE" id="PS00027">
    <property type="entry name" value="HOMEOBOX_1"/>
    <property type="match status" value="1"/>
</dbReference>
<evidence type="ECO:0000256" key="3">
    <source>
        <dbReference type="ARBA" id="ARBA00023242"/>
    </source>
</evidence>
<feature type="region of interest" description="Disordered" evidence="6">
    <location>
        <begin position="51"/>
        <end position="182"/>
    </location>
</feature>
<dbReference type="SMART" id="SM00389">
    <property type="entry name" value="HOX"/>
    <property type="match status" value="1"/>
</dbReference>
<dbReference type="InterPro" id="IPR017970">
    <property type="entry name" value="Homeobox_CS"/>
</dbReference>
<proteinExistence type="predicted"/>